<dbReference type="Proteomes" id="UP000053105">
    <property type="component" value="Unassembled WGS sequence"/>
</dbReference>
<dbReference type="AlphaFoldDB" id="A0A0M9A9N3"/>
<dbReference type="EMBL" id="KQ435708">
    <property type="protein sequence ID" value="KOX80075.1"/>
    <property type="molecule type" value="Genomic_DNA"/>
</dbReference>
<protein>
    <submittedName>
        <fullName evidence="1">Uncharacterized protein</fullName>
    </submittedName>
</protein>
<accession>A0A0M9A9N3</accession>
<proteinExistence type="predicted"/>
<gene>
    <name evidence="1" type="ORF">WN51_08979</name>
</gene>
<sequence length="140" mass="15720">MRVGRGKEVERLPIIDRRLAEVCTLKDFVADRGESSSMNSYEGEPPNVNWYAIPIEISSDFSLKSHFKDFSGSQTGFLVDGKCHQTRFTRIGHACYESHTITENLFLPVCQEGHAVSDLGRLFVAYSFVGQSHVSQIDFA</sequence>
<organism evidence="1 2">
    <name type="scientific">Melipona quadrifasciata</name>
    <dbReference type="NCBI Taxonomy" id="166423"/>
    <lineage>
        <taxon>Eukaryota</taxon>
        <taxon>Metazoa</taxon>
        <taxon>Ecdysozoa</taxon>
        <taxon>Arthropoda</taxon>
        <taxon>Hexapoda</taxon>
        <taxon>Insecta</taxon>
        <taxon>Pterygota</taxon>
        <taxon>Neoptera</taxon>
        <taxon>Endopterygota</taxon>
        <taxon>Hymenoptera</taxon>
        <taxon>Apocrita</taxon>
        <taxon>Aculeata</taxon>
        <taxon>Apoidea</taxon>
        <taxon>Anthophila</taxon>
        <taxon>Apidae</taxon>
        <taxon>Melipona</taxon>
    </lineage>
</organism>
<name>A0A0M9A9N3_9HYME</name>
<evidence type="ECO:0000313" key="1">
    <source>
        <dbReference type="EMBL" id="KOX80075.1"/>
    </source>
</evidence>
<reference evidence="1 2" key="1">
    <citation type="submission" date="2015-07" db="EMBL/GenBank/DDBJ databases">
        <title>The genome of Melipona quadrifasciata.</title>
        <authorList>
            <person name="Pan H."/>
            <person name="Kapheim K."/>
        </authorList>
    </citation>
    <scope>NUCLEOTIDE SEQUENCE [LARGE SCALE GENOMIC DNA]</scope>
    <source>
        <strain evidence="1">0111107301</strain>
        <tissue evidence="1">Whole body</tissue>
    </source>
</reference>
<evidence type="ECO:0000313" key="2">
    <source>
        <dbReference type="Proteomes" id="UP000053105"/>
    </source>
</evidence>
<keyword evidence="2" id="KW-1185">Reference proteome</keyword>